<gene>
    <name evidence="1" type="ORF">GCM10017774_78210</name>
</gene>
<accession>A0ABQ3MUI6</accession>
<dbReference type="Gene3D" id="3.10.28.10">
    <property type="entry name" value="Homing endonucleases"/>
    <property type="match status" value="1"/>
</dbReference>
<dbReference type="RefSeq" id="WP_191304452.1">
    <property type="nucleotide sequence ID" value="NZ_BNAR01000018.1"/>
</dbReference>
<name>A0ABQ3MUI6_9PSEU</name>
<comment type="caution">
    <text evidence="1">The sequence shown here is derived from an EMBL/GenBank/DDBJ whole genome shotgun (WGS) entry which is preliminary data.</text>
</comment>
<proteinExistence type="predicted"/>
<dbReference type="Proteomes" id="UP000605568">
    <property type="component" value="Unassembled WGS sequence"/>
</dbReference>
<organism evidence="1 2">
    <name type="scientific">Lentzea cavernae</name>
    <dbReference type="NCBI Taxonomy" id="2020703"/>
    <lineage>
        <taxon>Bacteria</taxon>
        <taxon>Bacillati</taxon>
        <taxon>Actinomycetota</taxon>
        <taxon>Actinomycetes</taxon>
        <taxon>Pseudonocardiales</taxon>
        <taxon>Pseudonocardiaceae</taxon>
        <taxon>Lentzea</taxon>
    </lineage>
</organism>
<dbReference type="InterPro" id="IPR027434">
    <property type="entry name" value="Homing_endonucl"/>
</dbReference>
<dbReference type="EMBL" id="BNAR01000018">
    <property type="protein sequence ID" value="GHH57838.1"/>
    <property type="molecule type" value="Genomic_DNA"/>
</dbReference>
<protein>
    <submittedName>
        <fullName evidence="1">Uncharacterized protein</fullName>
    </submittedName>
</protein>
<dbReference type="SUPFAM" id="SSF55608">
    <property type="entry name" value="Homing endonucleases"/>
    <property type="match status" value="1"/>
</dbReference>
<reference evidence="2" key="1">
    <citation type="journal article" date="2019" name="Int. J. Syst. Evol. Microbiol.">
        <title>The Global Catalogue of Microorganisms (GCM) 10K type strain sequencing project: providing services to taxonomists for standard genome sequencing and annotation.</title>
        <authorList>
            <consortium name="The Broad Institute Genomics Platform"/>
            <consortium name="The Broad Institute Genome Sequencing Center for Infectious Disease"/>
            <person name="Wu L."/>
            <person name="Ma J."/>
        </authorList>
    </citation>
    <scope>NUCLEOTIDE SEQUENCE [LARGE SCALE GENOMIC DNA]</scope>
    <source>
        <strain evidence="2">CGMCC 4.7367</strain>
    </source>
</reference>
<dbReference type="Gene3D" id="1.10.10.60">
    <property type="entry name" value="Homeodomain-like"/>
    <property type="match status" value="1"/>
</dbReference>
<keyword evidence="2" id="KW-1185">Reference proteome</keyword>
<sequence>MRKKPASVLAPHEDAVVEAYTGGASARQIATRFGVGGSTVRRVLDARGITLRVGQTVGQSLPARTEVEPDASVAALSAAELAYIAGLIDGEGCLLIYRKKDSRGGLHFRCILRIANTSLRVIAWLQVRLGGTAVPAQKPRAHHLQVYQWPCEGPRLAALLVAVRPHLVIKPELADLLISMQMTMAYSGRGLRLPEEVKAERERLFAKYQAERAEMRGR</sequence>
<evidence type="ECO:0000313" key="2">
    <source>
        <dbReference type="Proteomes" id="UP000605568"/>
    </source>
</evidence>
<evidence type="ECO:0000313" key="1">
    <source>
        <dbReference type="EMBL" id="GHH57838.1"/>
    </source>
</evidence>